<gene>
    <name evidence="6" type="ORF">DVH21_26415</name>
</gene>
<comment type="similarity">
    <text evidence="2">Belongs to the EamA transporter family.</text>
</comment>
<dbReference type="Pfam" id="PF00892">
    <property type="entry name" value="EamA"/>
    <property type="match status" value="2"/>
</dbReference>
<dbReference type="PANTHER" id="PTHR32322">
    <property type="entry name" value="INNER MEMBRANE TRANSPORTER"/>
    <property type="match status" value="1"/>
</dbReference>
<dbReference type="RefSeq" id="WP_091327054.1">
    <property type="nucleotide sequence ID" value="NZ_CBDRIQ010000006.1"/>
</dbReference>
<dbReference type="SUPFAM" id="SSF103481">
    <property type="entry name" value="Multidrug resistance efflux transporter EmrE"/>
    <property type="match status" value="2"/>
</dbReference>
<sequence length="329" mass="33859">MATADLTRPAAVRHPADPQRPAGPMALAVGLGAVYLIWGSTYLGNRVALDSIPPLVATSARFLAAALLLFAVAALRRGPAGLLLPRRQWGGVGASGLLMVGAGSALLALGQQYVPTGLTSLVVAGMPLWVLVLRLVVGPRPSALAAVGVLGGVAGLALLFSVPTKGWHLGGMLLLVVSTMVWALGSTLSQRLHMPADHLVGTGWQMLVGGVAVAVASVVSGELGRFDPAGVTGRSWLAWTYLMLVCTVVGFSVYTWLLRNAPIQLASTYAYVNPVVAVLLGMMVLDESLSGRQVLAGAVVLASVALVIARERPRQADGLPPGKTPVAPA</sequence>
<evidence type="ECO:0000256" key="4">
    <source>
        <dbReference type="ARBA" id="ARBA00022989"/>
    </source>
</evidence>
<dbReference type="EMBL" id="CP031263">
    <property type="protein sequence ID" value="AXH93188.1"/>
    <property type="molecule type" value="Genomic_DNA"/>
</dbReference>
<organism evidence="6 7">
    <name type="scientific">Micromonospora aurantiaca</name>
    <name type="common">nom. illeg.</name>
    <dbReference type="NCBI Taxonomy" id="47850"/>
    <lineage>
        <taxon>Bacteria</taxon>
        <taxon>Bacillati</taxon>
        <taxon>Actinomycetota</taxon>
        <taxon>Actinomycetes</taxon>
        <taxon>Micromonosporales</taxon>
        <taxon>Micromonosporaceae</taxon>
        <taxon>Micromonospora</taxon>
    </lineage>
</organism>
<keyword evidence="3" id="KW-0812">Transmembrane</keyword>
<name>A0A1C6S0X4_9ACTN</name>
<dbReference type="GO" id="GO:0016020">
    <property type="term" value="C:membrane"/>
    <property type="evidence" value="ECO:0007669"/>
    <property type="project" value="UniProtKB-SubCell"/>
</dbReference>
<dbReference type="InterPro" id="IPR037185">
    <property type="entry name" value="EmrE-like"/>
</dbReference>
<evidence type="ECO:0000313" key="6">
    <source>
        <dbReference type="EMBL" id="AXH93188.1"/>
    </source>
</evidence>
<protein>
    <submittedName>
        <fullName evidence="6">EamA family transporter</fullName>
    </submittedName>
</protein>
<dbReference type="Gene3D" id="1.10.3730.20">
    <property type="match status" value="1"/>
</dbReference>
<evidence type="ECO:0000256" key="1">
    <source>
        <dbReference type="ARBA" id="ARBA00004141"/>
    </source>
</evidence>
<dbReference type="PANTHER" id="PTHR32322:SF2">
    <property type="entry name" value="EAMA DOMAIN-CONTAINING PROTEIN"/>
    <property type="match status" value="1"/>
</dbReference>
<evidence type="ECO:0000256" key="5">
    <source>
        <dbReference type="ARBA" id="ARBA00023136"/>
    </source>
</evidence>
<evidence type="ECO:0000313" key="7">
    <source>
        <dbReference type="Proteomes" id="UP000253958"/>
    </source>
</evidence>
<reference evidence="6 7" key="1">
    <citation type="submission" date="2018-07" db="EMBL/GenBank/DDBJ databases">
        <authorList>
            <person name="Ye Y."/>
        </authorList>
    </citation>
    <scope>NUCLEOTIDE SEQUENCE [LARGE SCALE GENOMIC DNA]</scope>
    <source>
        <strain evidence="7">H14(2018)</strain>
    </source>
</reference>
<comment type="subcellular location">
    <subcellularLocation>
        <location evidence="1">Membrane</location>
        <topology evidence="1">Multi-pass membrane protein</topology>
    </subcellularLocation>
</comment>
<keyword evidence="4" id="KW-1133">Transmembrane helix</keyword>
<proteinExistence type="inferred from homology"/>
<accession>A0A1C6S0X4</accession>
<keyword evidence="5" id="KW-0472">Membrane</keyword>
<reference evidence="6 7" key="2">
    <citation type="submission" date="2018-08" db="EMBL/GenBank/DDBJ databases">
        <title>Streptomyces kandeliansis sp. nov., an endophytic bacterium isolated from mangrove plant.</title>
        <authorList>
            <person name="Wang R."/>
        </authorList>
    </citation>
    <scope>NUCLEOTIDE SEQUENCE [LARGE SCALE GENOMIC DNA]</scope>
    <source>
        <strain evidence="7">H14(2018)</strain>
    </source>
</reference>
<dbReference type="Proteomes" id="UP000253958">
    <property type="component" value="Chromosome"/>
</dbReference>
<evidence type="ECO:0000256" key="3">
    <source>
        <dbReference type="ARBA" id="ARBA00022692"/>
    </source>
</evidence>
<dbReference type="InterPro" id="IPR050638">
    <property type="entry name" value="AA-Vitamin_Transporters"/>
</dbReference>
<dbReference type="InterPro" id="IPR000620">
    <property type="entry name" value="EamA_dom"/>
</dbReference>
<evidence type="ECO:0000256" key="2">
    <source>
        <dbReference type="ARBA" id="ARBA00007362"/>
    </source>
</evidence>
<dbReference type="AlphaFoldDB" id="A0A1C6S0X4"/>